<evidence type="ECO:0000313" key="5">
    <source>
        <dbReference type="EMBL" id="STW05775.1"/>
    </source>
</evidence>
<reference evidence="3 9" key="5">
    <citation type="submission" date="2024-04" db="EMBL/GenBank/DDBJ databases">
        <title>Draft genome assemblies of urinary isolates.</title>
        <authorList>
            <person name="Appleberry H."/>
            <person name="Kula A."/>
            <person name="Wolfe A.J."/>
            <person name="Putonti C."/>
        </authorList>
    </citation>
    <scope>NUCLEOTIDE SEQUENCE [LARGE SCALE GENOMIC DNA]</scope>
    <source>
        <strain evidence="3 9">UMB12529</strain>
    </source>
</reference>
<evidence type="ECO:0000313" key="9">
    <source>
        <dbReference type="Proteomes" id="UP001458070"/>
    </source>
</evidence>
<dbReference type="AlphaFoldDB" id="A0A285B6L8"/>
<evidence type="ECO:0000313" key="6">
    <source>
        <dbReference type="Proteomes" id="UP000220639"/>
    </source>
</evidence>
<dbReference type="EMBL" id="UGMX01000002">
    <property type="protein sequence ID" value="STW05775.1"/>
    <property type="molecule type" value="Genomic_DNA"/>
</dbReference>
<reference evidence="4" key="2">
    <citation type="submission" date="2017-08" db="EMBL/GenBank/DDBJ databases">
        <authorList>
            <person name="de Groot N.N."/>
        </authorList>
    </citation>
    <scope>NUCLEOTIDE SEQUENCE [LARGE SCALE GENOMIC DNA]</scope>
    <source>
        <strain evidence="4">06D021</strain>
    </source>
</reference>
<feature type="signal peptide" evidence="1">
    <location>
        <begin position="1"/>
        <end position="23"/>
    </location>
</feature>
<dbReference type="EMBL" id="JBCGEM010000002">
    <property type="protein sequence ID" value="MEM0623104.1"/>
    <property type="molecule type" value="Genomic_DNA"/>
</dbReference>
<dbReference type="EMBL" id="FZTC01000022">
    <property type="protein sequence ID" value="SNU36609.1"/>
    <property type="molecule type" value="Genomic_DNA"/>
</dbReference>
<dbReference type="Pfam" id="PF05643">
    <property type="entry name" value="GNA1162-like"/>
    <property type="match status" value="1"/>
</dbReference>
<dbReference type="EMBL" id="JABXRN010000001">
    <property type="protein sequence ID" value="MBA8125729.1"/>
    <property type="molecule type" value="Genomic_DNA"/>
</dbReference>
<sequence>MKKLYVICAGLLLTLLLSGCAPKKSYDYTAFRQSKPKSILVLLPKNESPDVKAGYGVLSQVTLPLAEAGYYVFPVAVVDNTFKQNGVVNGEEMHGVSHQKLREIFGADAVLYLKVTEYGTSYQVINSDTRVAVSGELVDIRNGKLLWKGSAVASSSESDGSGGSLLGMLIQAAVDQIVNTMTDRSYKVAGIADARLLTPAAPAGMLYGPRSPKYGKDLQ</sequence>
<dbReference type="Proteomes" id="UP001458070">
    <property type="component" value="Unassembled WGS sequence"/>
</dbReference>
<dbReference type="InterPro" id="IPR008517">
    <property type="entry name" value="GNA1162-like"/>
</dbReference>
<gene>
    <name evidence="3" type="ORF">AAFL32_04270</name>
    <name evidence="2" type="ORF">HV064_17750</name>
    <name evidence="4" type="ORF">KOSB73_290096</name>
    <name evidence="5" type="ORF">NCTC9149_02171</name>
</gene>
<evidence type="ECO:0000313" key="3">
    <source>
        <dbReference type="EMBL" id="MEM0623104.1"/>
    </source>
</evidence>
<dbReference type="Proteomes" id="UP000557483">
    <property type="component" value="Unassembled WGS sequence"/>
</dbReference>
<reference evidence="6" key="1">
    <citation type="submission" date="2017-08" db="EMBL/GenBank/DDBJ databases">
        <authorList>
            <person name="Brisse S."/>
        </authorList>
    </citation>
    <scope>NUCLEOTIDE SEQUENCE [LARGE SCALE GENOMIC DNA]</scope>
    <source>
        <strain evidence="6">06D021</strain>
    </source>
</reference>
<organism evidence="4 6">
    <name type="scientific">Klebsiella grimontii</name>
    <dbReference type="NCBI Taxonomy" id="2058152"/>
    <lineage>
        <taxon>Bacteria</taxon>
        <taxon>Pseudomonadati</taxon>
        <taxon>Pseudomonadota</taxon>
        <taxon>Gammaproteobacteria</taxon>
        <taxon>Enterobacterales</taxon>
        <taxon>Enterobacteriaceae</taxon>
        <taxon>Klebsiella/Raoultella group</taxon>
        <taxon>Klebsiella</taxon>
    </lineage>
</organism>
<name>A0A285B6L8_9ENTR</name>
<protein>
    <submittedName>
        <fullName evidence="2">DUF799 domain-containing protein</fullName>
    </submittedName>
    <submittedName>
        <fullName evidence="5">Lipoprotein NMB1124/NMB1162</fullName>
    </submittedName>
</protein>
<evidence type="ECO:0000313" key="2">
    <source>
        <dbReference type="EMBL" id="MBA8125729.1"/>
    </source>
</evidence>
<evidence type="ECO:0000313" key="8">
    <source>
        <dbReference type="Proteomes" id="UP000557483"/>
    </source>
</evidence>
<dbReference type="PROSITE" id="PS51257">
    <property type="entry name" value="PROKAR_LIPOPROTEIN"/>
    <property type="match status" value="1"/>
</dbReference>
<keyword evidence="5" id="KW-0449">Lipoprotein</keyword>
<feature type="chain" id="PRO_5044572309" evidence="1">
    <location>
        <begin position="24"/>
        <end position="219"/>
    </location>
</feature>
<dbReference type="GeneID" id="97394418"/>
<evidence type="ECO:0000313" key="4">
    <source>
        <dbReference type="EMBL" id="SNU36609.1"/>
    </source>
</evidence>
<dbReference type="Proteomes" id="UP000254571">
    <property type="component" value="Unassembled WGS sequence"/>
</dbReference>
<dbReference type="Proteomes" id="UP000220639">
    <property type="component" value="Unassembled WGS sequence"/>
</dbReference>
<evidence type="ECO:0000256" key="1">
    <source>
        <dbReference type="SAM" id="SignalP"/>
    </source>
</evidence>
<keyword evidence="1" id="KW-0732">Signal</keyword>
<reference evidence="2 8" key="4">
    <citation type="submission" date="2020-06" db="EMBL/GenBank/DDBJ databases">
        <title>REHAB project genomes.</title>
        <authorList>
            <person name="Shaw L.P."/>
        </authorList>
    </citation>
    <scope>NUCLEOTIDE SEQUENCE [LARGE SCALE GENOMIC DNA]</scope>
    <source>
        <strain evidence="2 8">RHBSTW-00092</strain>
    </source>
</reference>
<keyword evidence="9" id="KW-1185">Reference proteome</keyword>
<dbReference type="Gene3D" id="3.40.50.10610">
    <property type="entry name" value="ABC-type transport auxiliary lipoprotein component"/>
    <property type="match status" value="1"/>
</dbReference>
<proteinExistence type="predicted"/>
<accession>A0A285B6L8</accession>
<dbReference type="RefSeq" id="WP_024359207.1">
    <property type="nucleotide sequence ID" value="NZ_CABGKG010000011.1"/>
</dbReference>
<reference evidence="5 7" key="3">
    <citation type="submission" date="2018-06" db="EMBL/GenBank/DDBJ databases">
        <authorList>
            <consortium name="Pathogen Informatics"/>
            <person name="Doyle S."/>
        </authorList>
    </citation>
    <scope>NUCLEOTIDE SEQUENCE [LARGE SCALE GENOMIC DNA]</scope>
    <source>
        <strain evidence="5 7">NCTC9149</strain>
    </source>
</reference>
<evidence type="ECO:0000313" key="7">
    <source>
        <dbReference type="Proteomes" id="UP000254571"/>
    </source>
</evidence>